<dbReference type="EMBL" id="CP018911">
    <property type="protein sequence ID" value="AZU04258.1"/>
    <property type="molecule type" value="Genomic_DNA"/>
</dbReference>
<name>A0A3T0EBA9_9PROT</name>
<dbReference type="Pfam" id="PF01458">
    <property type="entry name" value="SUFBD_core"/>
    <property type="match status" value="1"/>
</dbReference>
<dbReference type="AlphaFoldDB" id="A0A3T0EBA9"/>
<evidence type="ECO:0000313" key="3">
    <source>
        <dbReference type="Proteomes" id="UP000286954"/>
    </source>
</evidence>
<gene>
    <name evidence="2" type="ORF">X907_1727</name>
</gene>
<dbReference type="RefSeq" id="WP_127567056.1">
    <property type="nucleotide sequence ID" value="NZ_BMFB01000003.1"/>
</dbReference>
<dbReference type="InterPro" id="IPR055346">
    <property type="entry name" value="Fe-S_cluster_assembly_SufBD"/>
</dbReference>
<dbReference type="KEGG" id="gak:X907_1727"/>
<protein>
    <submittedName>
        <fullName evidence="2">SufBD protein</fullName>
    </submittedName>
</protein>
<evidence type="ECO:0000313" key="2">
    <source>
        <dbReference type="EMBL" id="AZU04258.1"/>
    </source>
</evidence>
<keyword evidence="3" id="KW-1185">Reference proteome</keyword>
<dbReference type="GO" id="GO:0016226">
    <property type="term" value="P:iron-sulfur cluster assembly"/>
    <property type="evidence" value="ECO:0007669"/>
    <property type="project" value="InterPro"/>
</dbReference>
<reference evidence="2 3" key="1">
    <citation type="submission" date="2016-12" db="EMBL/GenBank/DDBJ databases">
        <title>The genome of dimorphic prosthecate Glycocaulis alkaliphilus 6b-8t, isolated from crude oil dictates its adaptability in petroleum environments.</title>
        <authorList>
            <person name="Wu X.-L."/>
            <person name="Geng S."/>
        </authorList>
    </citation>
    <scope>NUCLEOTIDE SEQUENCE [LARGE SCALE GENOMIC DNA]</scope>
    <source>
        <strain evidence="2 3">6B-8</strain>
    </source>
</reference>
<dbReference type="InterPro" id="IPR037284">
    <property type="entry name" value="SUF_FeS_clus_asmbl_SufBD_sf"/>
</dbReference>
<dbReference type="PANTHER" id="PTHR43575">
    <property type="entry name" value="PROTEIN ABCI7, CHLOROPLASTIC"/>
    <property type="match status" value="1"/>
</dbReference>
<evidence type="ECO:0000259" key="1">
    <source>
        <dbReference type="Pfam" id="PF01458"/>
    </source>
</evidence>
<dbReference type="InterPro" id="IPR000825">
    <property type="entry name" value="SUF_FeS_clus_asmbl_SufBD_core"/>
</dbReference>
<dbReference type="SUPFAM" id="SSF101960">
    <property type="entry name" value="Stabilizer of iron transporter SufD"/>
    <property type="match status" value="1"/>
</dbReference>
<accession>A0A3T0EBA9</accession>
<feature type="domain" description="SUF system FeS cluster assembly SufBD core" evidence="1">
    <location>
        <begin position="110"/>
        <end position="336"/>
    </location>
</feature>
<sequence>MGVVPQLSAFEAALAASLPTGELRAALETGGLPHRRVEAWKWSDLRAALAKAPAGAGTLAVNASRKADEIATLDHQPELLMPRLAAGLTEGCPVYDLKDGESLSLRFEGSEGASHHIAAVNVPAGVSATLHERYRVAAGGFANIALRIVLGEGATLTRIVEQDASPDGVLVVTSDIDLAARAKLHQTTLGFGAKLARLETHVSHAGEGAELQLGGSYLVASGLHLDQTGIVRHTGPNGATRELFKGAAAKGGRGVFQGKIHVEQAAQKTDAQMNHRGLLLADGAEIYAKPELEIYADDVVCAHGNALGAVDEEALFYMRQRGLTEARARAVLTRSFLAEPLDAVEDETVREALLARLDAALEAVS</sequence>
<dbReference type="Proteomes" id="UP000286954">
    <property type="component" value="Chromosome"/>
</dbReference>
<proteinExistence type="predicted"/>
<organism evidence="2 3">
    <name type="scientific">Glycocaulis alkaliphilus</name>
    <dbReference type="NCBI Taxonomy" id="1434191"/>
    <lineage>
        <taxon>Bacteria</taxon>
        <taxon>Pseudomonadati</taxon>
        <taxon>Pseudomonadota</taxon>
        <taxon>Alphaproteobacteria</taxon>
        <taxon>Maricaulales</taxon>
        <taxon>Maricaulaceae</taxon>
        <taxon>Glycocaulis</taxon>
    </lineage>
</organism>
<dbReference type="PANTHER" id="PTHR43575:SF1">
    <property type="entry name" value="PROTEIN ABCI7, CHLOROPLASTIC"/>
    <property type="match status" value="1"/>
</dbReference>
<dbReference type="OrthoDB" id="9768262at2"/>